<proteinExistence type="predicted"/>
<dbReference type="AlphaFoldDB" id="C4FHH8"/>
<comment type="caution">
    <text evidence="1">The sequence shown here is derived from an EMBL/GenBank/DDBJ whole genome shotgun (WGS) entry which is preliminary data.</text>
</comment>
<accession>C4FHH8</accession>
<keyword evidence="2" id="KW-1185">Reference proteome</keyword>
<sequence length="190" mass="22194">MLDIAYRLKKFKNFWVISIFILIVLQGQSWGENIKQNYTVQTDFSCGGVDVKVITHCIYKEKPYLPCLSDSQYIIIRSKKIVSSSTLLKLDHSISEITCYKSKNNKWFIELYYSNLGNCSACEYYELYDINGNLVATDRKKFRVIYKHGSTKVIESKNFNEVVKKYREIFSKLKLEKVSSKDVNLSTESR</sequence>
<name>C4FHH8_9AQUI</name>
<organism evidence="1 2">
    <name type="scientific">Sulfurihydrogenibium yellowstonense SS-5</name>
    <dbReference type="NCBI Taxonomy" id="432331"/>
    <lineage>
        <taxon>Bacteria</taxon>
        <taxon>Pseudomonadati</taxon>
        <taxon>Aquificota</taxon>
        <taxon>Aquificia</taxon>
        <taxon>Aquificales</taxon>
        <taxon>Hydrogenothermaceae</taxon>
        <taxon>Sulfurihydrogenibium</taxon>
    </lineage>
</organism>
<dbReference type="OrthoDB" id="8775667at2"/>
<evidence type="ECO:0000313" key="2">
    <source>
        <dbReference type="Proteomes" id="UP000005540"/>
    </source>
</evidence>
<evidence type="ECO:0000313" key="1">
    <source>
        <dbReference type="EMBL" id="EEP61457.1"/>
    </source>
</evidence>
<dbReference type="RefSeq" id="WP_007545338.1">
    <property type="nucleotide sequence ID" value="NZ_ABZS01000001.1"/>
</dbReference>
<gene>
    <name evidence="1" type="ORF">SULYE_0006</name>
</gene>
<dbReference type="EMBL" id="ABZS01000001">
    <property type="protein sequence ID" value="EEP61457.1"/>
    <property type="molecule type" value="Genomic_DNA"/>
</dbReference>
<reference evidence="1 2" key="1">
    <citation type="submission" date="2009-04" db="EMBL/GenBank/DDBJ databases">
        <authorList>
            <person name="Reysenbach A.-L."/>
            <person name="Heidelberg J.F."/>
            <person name="Nelson W.C."/>
        </authorList>
    </citation>
    <scope>NUCLEOTIDE SEQUENCE [LARGE SCALE GENOMIC DNA]</scope>
    <source>
        <strain evidence="1 2">SS-5</strain>
    </source>
</reference>
<protein>
    <submittedName>
        <fullName evidence="1">Uncharacterized protein</fullName>
    </submittedName>
</protein>
<dbReference type="Proteomes" id="UP000005540">
    <property type="component" value="Unassembled WGS sequence"/>
</dbReference>